<dbReference type="PANTHER" id="PTHR12121:SF85">
    <property type="entry name" value="CARBON CATABOLITE REPRESSOR PROTEIN 4 HOMOLOG 6"/>
    <property type="match status" value="1"/>
</dbReference>
<feature type="region of interest" description="Disordered" evidence="1">
    <location>
        <begin position="444"/>
        <end position="484"/>
    </location>
</feature>
<gene>
    <name evidence="3" type="ORF">RD792_001664</name>
</gene>
<dbReference type="InterPro" id="IPR036691">
    <property type="entry name" value="Endo/exonu/phosph_ase_sf"/>
</dbReference>
<evidence type="ECO:0000313" key="3">
    <source>
        <dbReference type="EMBL" id="KAK4490943.1"/>
    </source>
</evidence>
<evidence type="ECO:0000259" key="2">
    <source>
        <dbReference type="Pfam" id="PF03372"/>
    </source>
</evidence>
<dbReference type="Pfam" id="PF03372">
    <property type="entry name" value="Exo_endo_phos"/>
    <property type="match status" value="1"/>
</dbReference>
<dbReference type="InterPro" id="IPR005135">
    <property type="entry name" value="Endo/exonuclease/phosphatase"/>
</dbReference>
<keyword evidence="4" id="KW-1185">Reference proteome</keyword>
<feature type="compositionally biased region" description="Low complexity" evidence="1">
    <location>
        <begin position="460"/>
        <end position="484"/>
    </location>
</feature>
<dbReference type="SUPFAM" id="SSF56219">
    <property type="entry name" value="DNase I-like"/>
    <property type="match status" value="2"/>
</dbReference>
<feature type="compositionally biased region" description="Polar residues" evidence="1">
    <location>
        <begin position="87"/>
        <end position="104"/>
    </location>
</feature>
<evidence type="ECO:0000313" key="4">
    <source>
        <dbReference type="Proteomes" id="UP001291926"/>
    </source>
</evidence>
<organism evidence="3 4">
    <name type="scientific">Penstemon davidsonii</name>
    <dbReference type="NCBI Taxonomy" id="160366"/>
    <lineage>
        <taxon>Eukaryota</taxon>
        <taxon>Viridiplantae</taxon>
        <taxon>Streptophyta</taxon>
        <taxon>Embryophyta</taxon>
        <taxon>Tracheophyta</taxon>
        <taxon>Spermatophyta</taxon>
        <taxon>Magnoliopsida</taxon>
        <taxon>eudicotyledons</taxon>
        <taxon>Gunneridae</taxon>
        <taxon>Pentapetalae</taxon>
        <taxon>asterids</taxon>
        <taxon>lamiids</taxon>
        <taxon>Lamiales</taxon>
        <taxon>Plantaginaceae</taxon>
        <taxon>Cheloneae</taxon>
        <taxon>Penstemon</taxon>
    </lineage>
</organism>
<feature type="compositionally biased region" description="Polar residues" evidence="1">
    <location>
        <begin position="118"/>
        <end position="137"/>
    </location>
</feature>
<proteinExistence type="predicted"/>
<dbReference type="Proteomes" id="UP001291926">
    <property type="component" value="Unassembled WGS sequence"/>
</dbReference>
<protein>
    <recommendedName>
        <fullName evidence="2">Endonuclease/exonuclease/phosphatase domain-containing protein</fullName>
    </recommendedName>
</protein>
<feature type="region of interest" description="Disordered" evidence="1">
    <location>
        <begin position="31"/>
        <end position="60"/>
    </location>
</feature>
<reference evidence="3 4" key="1">
    <citation type="journal article" date="2023" name="bioRxiv">
        <title>Genome report: Whole genome sequence and annotation of Penstemon davidsonii.</title>
        <authorList>
            <person name="Ostevik K.L."/>
            <person name="Alabady M."/>
            <person name="Zhang M."/>
            <person name="Rausher M.D."/>
        </authorList>
    </citation>
    <scope>NUCLEOTIDE SEQUENCE [LARGE SCALE GENOMIC DNA]</scope>
    <source>
        <strain evidence="3">DNT005</strain>
        <tissue evidence="3">Whole leaf</tissue>
    </source>
</reference>
<feature type="region of interest" description="Disordered" evidence="1">
    <location>
        <begin position="373"/>
        <end position="393"/>
    </location>
</feature>
<comment type="caution">
    <text evidence="3">The sequence shown here is derived from an EMBL/GenBank/DDBJ whole genome shotgun (WGS) entry which is preliminary data.</text>
</comment>
<dbReference type="EMBL" id="JAYDYQ010001087">
    <property type="protein sequence ID" value="KAK4490943.1"/>
    <property type="molecule type" value="Genomic_DNA"/>
</dbReference>
<feature type="region of interest" description="Disordered" evidence="1">
    <location>
        <begin position="74"/>
        <end position="139"/>
    </location>
</feature>
<sequence length="705" mass="78715">MNRHPSSLRPLAVAVSTTSESATAAMSYRPFWRGNRPQGRRGYFTNKPSDSESEELVSGDSHFRAVQDANRGFRPSYSAVTPPPQYFTGQQFNGPRPGPNNSHQFPGPGPYRHPRQAGQPSGNYQQFRPTQPMQQNFRPRASKPADYREWEYAKPVPPSHFERFTVLSYNILADYLANDHWQNLYFHIPRHMLDWNWRRRSISFELGLWSADILCFQEVDRFQDMEAELKHRGYNGIWKMRTGDPVDGCAIFWRVSRFKLLHEESIEYNKLGLRDNVAQICVFESLKEQNNVNPVSSLSTSSVNSNRVVVCNIHVLFNPKRGDIKLGQIRVLLDRAHAVSKLWDDAPVVICGDFNCTPKLDLTELPRDKVSGQASAEIRTSRPAYPDFRAQSADRGVITGNLTGSQSEKGTPICSVTGTSDESFALEPSCEGVHSKVTDVKGSVESNLETLPEASGTFNSDASQSEEPSESSDSSSCNTLDVSSSESPAVNLSVSAVGSASLESTSADLLFDEKFERFSLDESVDETKDELHEDSDSFLSELHSTGQSRFPSDLHSCSQNQELHSEILNDTLYVKDEVAIEGKSPYSPSAWTPMEIQTATGNADCMFMEHPLKLSSAYAEVKASSGLRDSSGEPLATSYHRRFLGTVDYIWHSEGLQTAKVLAPIPKHVMQYTRGFPTKKWGSDHIALVSEFAFTKDISSENTSR</sequence>
<accession>A0ABR0DQ65</accession>
<name>A0ABR0DQ65_9LAMI</name>
<dbReference type="InterPro" id="IPR050410">
    <property type="entry name" value="CCR4/nocturin_mRNA_transcr"/>
</dbReference>
<dbReference type="Gene3D" id="3.60.10.10">
    <property type="entry name" value="Endonuclease/exonuclease/phosphatase"/>
    <property type="match status" value="2"/>
</dbReference>
<feature type="region of interest" description="Disordered" evidence="1">
    <location>
        <begin position="1"/>
        <end position="20"/>
    </location>
</feature>
<evidence type="ECO:0000256" key="1">
    <source>
        <dbReference type="SAM" id="MobiDB-lite"/>
    </source>
</evidence>
<feature type="domain" description="Endonuclease/exonuclease/phosphatase" evidence="2">
    <location>
        <begin position="209"/>
        <end position="365"/>
    </location>
</feature>
<dbReference type="PANTHER" id="PTHR12121">
    <property type="entry name" value="CARBON CATABOLITE REPRESSOR PROTEIN 4"/>
    <property type="match status" value="1"/>
</dbReference>